<dbReference type="PANTHER" id="PTHR43685:SF2">
    <property type="entry name" value="GLYCOSYLTRANSFERASE 2-LIKE DOMAIN-CONTAINING PROTEIN"/>
    <property type="match status" value="1"/>
</dbReference>
<name>A0ABT0Z454_9FLAO</name>
<reference evidence="2" key="1">
    <citation type="submission" date="2022-06" db="EMBL/GenBank/DDBJ databases">
        <title>Gramella sediminis sp. nov., isolated from deep-sea sediment of the Indian Ocean.</title>
        <authorList>
            <person name="Yang L."/>
        </authorList>
    </citation>
    <scope>NUCLEOTIDE SEQUENCE</scope>
    <source>
        <strain evidence="2">HMD3159</strain>
    </source>
</reference>
<feature type="domain" description="Glycosyltransferase 2-like" evidence="1">
    <location>
        <begin position="4"/>
        <end position="147"/>
    </location>
</feature>
<evidence type="ECO:0000259" key="1">
    <source>
        <dbReference type="Pfam" id="PF00535"/>
    </source>
</evidence>
<keyword evidence="3" id="KW-1185">Reference proteome</keyword>
<dbReference type="Proteomes" id="UP001155077">
    <property type="component" value="Unassembled WGS sequence"/>
</dbReference>
<dbReference type="SUPFAM" id="SSF53448">
    <property type="entry name" value="Nucleotide-diphospho-sugar transferases"/>
    <property type="match status" value="1"/>
</dbReference>
<protein>
    <submittedName>
        <fullName evidence="2">Glycosyltransferase family 2 protein</fullName>
    </submittedName>
</protein>
<sequence>MMISFIIPTYNRAKTINKAINSVVEQTNNEWELILVDDGSSDNTKEIISPYLRDHRVNYLYQANQGVAVARNYGAGRAKGDYLIFLDSDDTIEPNLIELLKKNNYSEYDVIFWSIKREVNGETKISSPKNMGFLYKNRVIQFLAGSVCYKKSLFKTVGGYDPKMTFGENYELGIRVCQVNNLRTLTIKKVLGTYYVDTLNRTSNSITNKLPSLIHQYKKHKVLFNSSKHEKSKIYYFFGYLLEKSHKNKLAKRFYFASWKVAPWKPKPFIKFILLSLNK</sequence>
<accession>A0ABT0Z454</accession>
<dbReference type="InterPro" id="IPR001173">
    <property type="entry name" value="Glyco_trans_2-like"/>
</dbReference>
<organism evidence="2 3">
    <name type="scientific">Gramella jeungdoensis</name>
    <dbReference type="NCBI Taxonomy" id="708091"/>
    <lineage>
        <taxon>Bacteria</taxon>
        <taxon>Pseudomonadati</taxon>
        <taxon>Bacteroidota</taxon>
        <taxon>Flavobacteriia</taxon>
        <taxon>Flavobacteriales</taxon>
        <taxon>Flavobacteriaceae</taxon>
        <taxon>Christiangramia</taxon>
    </lineage>
</organism>
<proteinExistence type="predicted"/>
<comment type="caution">
    <text evidence="2">The sequence shown here is derived from an EMBL/GenBank/DDBJ whole genome shotgun (WGS) entry which is preliminary data.</text>
</comment>
<evidence type="ECO:0000313" key="2">
    <source>
        <dbReference type="EMBL" id="MCM8570487.1"/>
    </source>
</evidence>
<gene>
    <name evidence="2" type="ORF">NE848_13920</name>
</gene>
<dbReference type="Gene3D" id="3.90.550.10">
    <property type="entry name" value="Spore Coat Polysaccharide Biosynthesis Protein SpsA, Chain A"/>
    <property type="match status" value="1"/>
</dbReference>
<dbReference type="PANTHER" id="PTHR43685">
    <property type="entry name" value="GLYCOSYLTRANSFERASE"/>
    <property type="match status" value="1"/>
</dbReference>
<dbReference type="Pfam" id="PF00535">
    <property type="entry name" value="Glycos_transf_2"/>
    <property type="match status" value="1"/>
</dbReference>
<dbReference type="EMBL" id="JAMSCK010000005">
    <property type="protein sequence ID" value="MCM8570487.1"/>
    <property type="molecule type" value="Genomic_DNA"/>
</dbReference>
<dbReference type="InterPro" id="IPR050834">
    <property type="entry name" value="Glycosyltransf_2"/>
</dbReference>
<evidence type="ECO:0000313" key="3">
    <source>
        <dbReference type="Proteomes" id="UP001155077"/>
    </source>
</evidence>
<dbReference type="RefSeq" id="WP_252114659.1">
    <property type="nucleotide sequence ID" value="NZ_JAMSCK010000005.1"/>
</dbReference>
<dbReference type="InterPro" id="IPR029044">
    <property type="entry name" value="Nucleotide-diphossugar_trans"/>
</dbReference>
<dbReference type="CDD" id="cd00761">
    <property type="entry name" value="Glyco_tranf_GTA_type"/>
    <property type="match status" value="1"/>
</dbReference>